<dbReference type="Pfam" id="PF07679">
    <property type="entry name" value="I-set"/>
    <property type="match status" value="1"/>
</dbReference>
<comment type="caution">
    <text evidence="9">The sequence shown here is derived from an EMBL/GenBank/DDBJ whole genome shotgun (WGS) entry which is preliminary data.</text>
</comment>
<accession>A0A7I8VAJ4</accession>
<evidence type="ECO:0000259" key="8">
    <source>
        <dbReference type="SMART" id="SM00409"/>
    </source>
</evidence>
<feature type="signal peptide" evidence="7">
    <location>
        <begin position="1"/>
        <end position="17"/>
    </location>
</feature>
<protein>
    <submittedName>
        <fullName evidence="9">DgyrCDS1550</fullName>
    </submittedName>
</protein>
<dbReference type="Pfam" id="PF13882">
    <property type="entry name" value="Bravo_FIGEY"/>
    <property type="match status" value="1"/>
</dbReference>
<keyword evidence="4 6" id="KW-0472">Membrane</keyword>
<dbReference type="InterPro" id="IPR026966">
    <property type="entry name" value="Neurofascin/L1/NrCAM_C"/>
</dbReference>
<dbReference type="InterPro" id="IPR003599">
    <property type="entry name" value="Ig_sub"/>
</dbReference>
<dbReference type="SUPFAM" id="SSF48726">
    <property type="entry name" value="Immunoglobulin"/>
    <property type="match status" value="2"/>
</dbReference>
<keyword evidence="10" id="KW-1185">Reference proteome</keyword>
<dbReference type="Proteomes" id="UP000549394">
    <property type="component" value="Unassembled WGS sequence"/>
</dbReference>
<feature type="chain" id="PRO_5029724435" evidence="7">
    <location>
        <begin position="18"/>
        <end position="686"/>
    </location>
</feature>
<dbReference type="AlphaFoldDB" id="A0A7I8VAJ4"/>
<dbReference type="InterPro" id="IPR036179">
    <property type="entry name" value="Ig-like_dom_sf"/>
</dbReference>
<keyword evidence="3 6" id="KW-1133">Transmembrane helix</keyword>
<dbReference type="OrthoDB" id="6244967at2759"/>
<keyword evidence="7" id="KW-0732">Signal</keyword>
<reference evidence="9 10" key="1">
    <citation type="submission" date="2020-08" db="EMBL/GenBank/DDBJ databases">
        <authorList>
            <person name="Hejnol A."/>
        </authorList>
    </citation>
    <scope>NUCLEOTIDE SEQUENCE [LARGE SCALE GENOMIC DNA]</scope>
</reference>
<evidence type="ECO:0000256" key="3">
    <source>
        <dbReference type="ARBA" id="ARBA00022989"/>
    </source>
</evidence>
<proteinExistence type="predicted"/>
<keyword evidence="2 6" id="KW-0812">Transmembrane</keyword>
<gene>
    <name evidence="9" type="ORF">DGYR_LOCUS1493</name>
</gene>
<evidence type="ECO:0000256" key="1">
    <source>
        <dbReference type="ARBA" id="ARBA00004479"/>
    </source>
</evidence>
<feature type="domain" description="Immunoglobulin" evidence="8">
    <location>
        <begin position="457"/>
        <end position="549"/>
    </location>
</feature>
<feature type="compositionally biased region" description="Basic and acidic residues" evidence="5">
    <location>
        <begin position="623"/>
        <end position="632"/>
    </location>
</feature>
<evidence type="ECO:0000256" key="5">
    <source>
        <dbReference type="SAM" id="MobiDB-lite"/>
    </source>
</evidence>
<name>A0A7I8VAJ4_9ANNE</name>
<organism evidence="9 10">
    <name type="scientific">Dimorphilus gyrociliatus</name>
    <dbReference type="NCBI Taxonomy" id="2664684"/>
    <lineage>
        <taxon>Eukaryota</taxon>
        <taxon>Metazoa</taxon>
        <taxon>Spiralia</taxon>
        <taxon>Lophotrochozoa</taxon>
        <taxon>Annelida</taxon>
        <taxon>Polychaeta</taxon>
        <taxon>Polychaeta incertae sedis</taxon>
        <taxon>Dinophilidae</taxon>
        <taxon>Dimorphilus</taxon>
    </lineage>
</organism>
<comment type="subcellular location">
    <subcellularLocation>
        <location evidence="1">Membrane</location>
        <topology evidence="1">Single-pass type I membrane protein</topology>
    </subcellularLocation>
</comment>
<evidence type="ECO:0000256" key="6">
    <source>
        <dbReference type="SAM" id="Phobius"/>
    </source>
</evidence>
<dbReference type="Gene3D" id="2.60.40.10">
    <property type="entry name" value="Immunoglobulins"/>
    <property type="match status" value="2"/>
</dbReference>
<dbReference type="GO" id="GO:0016020">
    <property type="term" value="C:membrane"/>
    <property type="evidence" value="ECO:0007669"/>
    <property type="project" value="UniProtKB-SubCell"/>
</dbReference>
<feature type="region of interest" description="Disordered" evidence="5">
    <location>
        <begin position="623"/>
        <end position="686"/>
    </location>
</feature>
<feature type="compositionally biased region" description="Polar residues" evidence="5">
    <location>
        <begin position="634"/>
        <end position="643"/>
    </location>
</feature>
<feature type="domain" description="Immunoglobulin" evidence="8">
    <location>
        <begin position="259"/>
        <end position="341"/>
    </location>
</feature>
<evidence type="ECO:0000313" key="10">
    <source>
        <dbReference type="Proteomes" id="UP000549394"/>
    </source>
</evidence>
<feature type="transmembrane region" description="Helical" evidence="6">
    <location>
        <begin position="567"/>
        <end position="591"/>
    </location>
</feature>
<sequence length="686" mass="78226">MLLRCLVSFAMVITILAEGPIAPTIKSNSDEVIMIDNDSKLKCSLVWNQRNARMDARTGIYKIAFNYDAPTIDPVRNKNKIHLDEKASNTFEIENKFENKGYAWCMASFGVFGQVKYFVSTTKIRVLPSASKPGQKMLLPDKITNITRNQFVEAQIDKYNCAAATGCIFQIRSEKFVNSELVTVKYEDSVAVDPTTGKVYIIQADFAHVKATDFVLTIVYKPIGTQSILGFLKLGVKYHNDINAKSKDLELLPSEGDSVDKLVYNGQYGVPLVCIPTEKVAVEWYNSTGKLAIQNSDLYTFDKSGWVMYINKVSKSTAGKYDCKVHKNNKVYEKPFVVRIFEPVKITTKQQKDVIVKVKEYDAAIDCKAKGTNQIKMYWRIIKFGSGSSPYVSDEQPKESFESGEITYRKRITESTTIICYAENILQGFDGNKKKFFVDSYAYTIYIIRNMIIENQPEDYSLALGEDTTIKVRLRHGNLFERNCQWFKDGEKVSEDREYKPTVDYYERDVIDCILKIEKIQFEDEGKYHLEVNDGVTTLISESMTLSVLGTTSKEPGKIAESSLANLWWILLVILFIIIVVVVIIVICLYLQRNKGDEYNIDKLERKQGLDPEKELRDEEFKHYQRAEEPRMSSKASLNSTVSLGEDDDSSMLEYGEPDSSKFNEDGSFIEEYGTGRRRGRNDTEV</sequence>
<dbReference type="InterPro" id="IPR013783">
    <property type="entry name" value="Ig-like_fold"/>
</dbReference>
<dbReference type="SMART" id="SM00409">
    <property type="entry name" value="IG"/>
    <property type="match status" value="2"/>
</dbReference>
<dbReference type="EMBL" id="CAJFCJ010000002">
    <property type="protein sequence ID" value="CAD5112324.1"/>
    <property type="molecule type" value="Genomic_DNA"/>
</dbReference>
<evidence type="ECO:0000256" key="7">
    <source>
        <dbReference type="SAM" id="SignalP"/>
    </source>
</evidence>
<evidence type="ECO:0000256" key="2">
    <source>
        <dbReference type="ARBA" id="ARBA00022692"/>
    </source>
</evidence>
<dbReference type="InterPro" id="IPR013098">
    <property type="entry name" value="Ig_I-set"/>
</dbReference>
<evidence type="ECO:0000256" key="4">
    <source>
        <dbReference type="ARBA" id="ARBA00023136"/>
    </source>
</evidence>
<evidence type="ECO:0000313" key="9">
    <source>
        <dbReference type="EMBL" id="CAD5112324.1"/>
    </source>
</evidence>